<dbReference type="EMBL" id="JBALHR010000003">
    <property type="protein sequence ID" value="MEH7827833.1"/>
    <property type="molecule type" value="Genomic_DNA"/>
</dbReference>
<evidence type="ECO:0000313" key="8">
    <source>
        <dbReference type="Proteomes" id="UP001431963"/>
    </source>
</evidence>
<sequence>MTTILSGARIFDGQRLHDGLAMVIEQDRIAALIPTPVEGAQIISGVLAPAFIDLQVNGGAGHQVGPATTPADLAAICAAHRRLGTAGILPTLITDTAETTARVIEAGRDCQGTPGFLGLHLEGPHLDPRRKGAHDPSLIRAMTRADQDRIAAAAADLPALLVTLAPESAQPDQIAALAAAGVVVSLGHTDCSHATAQTAFAAGARCVTHLFNAMSQLGNREPGLVGATLSGTAAAGIIADGIHVHPDTLRIAMAARQDGLFLVTDCMAFAGTELTELQLNGRRVLRRAGRLELPDGTLAGADLTMAQAIRTLITQVGIAPERALAMASRIPADLIGAADRFGTLAPGRAAELVLLSDDWALKGVWSGPEWLVPPAA</sequence>
<dbReference type="InterPro" id="IPR032466">
    <property type="entry name" value="Metal_Hydrolase"/>
</dbReference>
<evidence type="ECO:0000259" key="6">
    <source>
        <dbReference type="Pfam" id="PF01979"/>
    </source>
</evidence>
<dbReference type="RefSeq" id="WP_335421715.1">
    <property type="nucleotide sequence ID" value="NZ_JBALHR010000003.1"/>
</dbReference>
<dbReference type="Gene3D" id="2.30.40.10">
    <property type="entry name" value="Urease, subunit C, domain 1"/>
    <property type="match status" value="1"/>
</dbReference>
<dbReference type="PANTHER" id="PTHR11113">
    <property type="entry name" value="N-ACETYLGLUCOSAMINE-6-PHOSPHATE DEACETYLASE"/>
    <property type="match status" value="1"/>
</dbReference>
<keyword evidence="3 5" id="KW-0378">Hydrolase</keyword>
<protein>
    <submittedName>
        <fullName evidence="7">N-acetylglucosamine-6-phosphate deacetylase</fullName>
        <ecNumber evidence="7">3.5.1.25</ecNumber>
    </submittedName>
</protein>
<dbReference type="InterPro" id="IPR003764">
    <property type="entry name" value="GlcNAc_6-P_deAcase"/>
</dbReference>
<dbReference type="InterPro" id="IPR011059">
    <property type="entry name" value="Metal-dep_hydrolase_composite"/>
</dbReference>
<dbReference type="SUPFAM" id="SSF51338">
    <property type="entry name" value="Composite domain of metallo-dependent hydrolases"/>
    <property type="match status" value="1"/>
</dbReference>
<dbReference type="Pfam" id="PF01979">
    <property type="entry name" value="Amidohydro_1"/>
    <property type="match status" value="1"/>
</dbReference>
<keyword evidence="2" id="KW-0479">Metal-binding</keyword>
<evidence type="ECO:0000313" key="7">
    <source>
        <dbReference type="EMBL" id="MEH7827833.1"/>
    </source>
</evidence>
<reference evidence="7" key="1">
    <citation type="submission" date="2024-02" db="EMBL/GenBank/DDBJ databases">
        <title>Genome sequences of strain Gemmobacter sp. JM10B15.</title>
        <authorList>
            <person name="Zhang M."/>
        </authorList>
    </citation>
    <scope>NUCLEOTIDE SEQUENCE</scope>
    <source>
        <strain evidence="7">JM10B15</strain>
    </source>
</reference>
<dbReference type="PIRSF" id="PIRSF038994">
    <property type="entry name" value="NagA"/>
    <property type="match status" value="1"/>
</dbReference>
<keyword evidence="8" id="KW-1185">Reference proteome</keyword>
<dbReference type="EC" id="3.5.1.25" evidence="7"/>
<name>A0ABU8BT03_9RHOB</name>
<evidence type="ECO:0000256" key="4">
    <source>
        <dbReference type="ARBA" id="ARBA00023277"/>
    </source>
</evidence>
<gene>
    <name evidence="7" type="primary">nagA</name>
    <name evidence="7" type="ORF">V6590_06715</name>
</gene>
<evidence type="ECO:0000256" key="5">
    <source>
        <dbReference type="PIRNR" id="PIRNR038994"/>
    </source>
</evidence>
<evidence type="ECO:0000256" key="3">
    <source>
        <dbReference type="ARBA" id="ARBA00022801"/>
    </source>
</evidence>
<evidence type="ECO:0000256" key="1">
    <source>
        <dbReference type="ARBA" id="ARBA00010716"/>
    </source>
</evidence>
<comment type="similarity">
    <text evidence="1 5">Belongs to the metallo-dependent hydrolases superfamily. NagA family.</text>
</comment>
<dbReference type="SUPFAM" id="SSF51556">
    <property type="entry name" value="Metallo-dependent hydrolases"/>
    <property type="match status" value="1"/>
</dbReference>
<dbReference type="NCBIfam" id="TIGR00221">
    <property type="entry name" value="nagA"/>
    <property type="match status" value="1"/>
</dbReference>
<dbReference type="PANTHER" id="PTHR11113:SF14">
    <property type="entry name" value="N-ACETYLGLUCOSAMINE-6-PHOSPHATE DEACETYLASE"/>
    <property type="match status" value="1"/>
</dbReference>
<feature type="domain" description="Amidohydrolase-related" evidence="6">
    <location>
        <begin position="47"/>
        <end position="355"/>
    </location>
</feature>
<proteinExistence type="inferred from homology"/>
<comment type="caution">
    <text evidence="7">The sequence shown here is derived from an EMBL/GenBank/DDBJ whole genome shotgun (WGS) entry which is preliminary data.</text>
</comment>
<keyword evidence="4 5" id="KW-0119">Carbohydrate metabolism</keyword>
<dbReference type="Proteomes" id="UP001431963">
    <property type="component" value="Unassembled WGS sequence"/>
</dbReference>
<dbReference type="InterPro" id="IPR006680">
    <property type="entry name" value="Amidohydro-rel"/>
</dbReference>
<dbReference type="GO" id="GO:0008448">
    <property type="term" value="F:N-acetylglucosamine-6-phosphate deacetylase activity"/>
    <property type="evidence" value="ECO:0007669"/>
    <property type="project" value="UniProtKB-EC"/>
</dbReference>
<accession>A0ABU8BT03</accession>
<organism evidence="7 8">
    <name type="scientific">Gemmobacter denitrificans</name>
    <dbReference type="NCBI Taxonomy" id="3123040"/>
    <lineage>
        <taxon>Bacteria</taxon>
        <taxon>Pseudomonadati</taxon>
        <taxon>Pseudomonadota</taxon>
        <taxon>Alphaproteobacteria</taxon>
        <taxon>Rhodobacterales</taxon>
        <taxon>Paracoccaceae</taxon>
        <taxon>Gemmobacter</taxon>
    </lineage>
</organism>
<evidence type="ECO:0000256" key="2">
    <source>
        <dbReference type="ARBA" id="ARBA00022723"/>
    </source>
</evidence>
<dbReference type="Gene3D" id="3.20.20.140">
    <property type="entry name" value="Metal-dependent hydrolases"/>
    <property type="match status" value="1"/>
</dbReference>